<name>A0A1Z5S715_SORBI</name>
<accession>A0A1Z5S715</accession>
<reference evidence="2" key="2">
    <citation type="journal article" date="2018" name="Plant J.">
        <title>The Sorghum bicolor reference genome: improved assembly, gene annotations, a transcriptome atlas, and signatures of genome organization.</title>
        <authorList>
            <person name="McCormick R.F."/>
            <person name="Truong S.K."/>
            <person name="Sreedasyam A."/>
            <person name="Jenkins J."/>
            <person name="Shu S."/>
            <person name="Sims D."/>
            <person name="Kennedy M."/>
            <person name="Amirebrahimi M."/>
            <person name="Weers B.D."/>
            <person name="McKinley B."/>
            <person name="Mattison A."/>
            <person name="Morishige D.T."/>
            <person name="Grimwood J."/>
            <person name="Schmutz J."/>
            <person name="Mullet J.E."/>
        </authorList>
    </citation>
    <scope>NUCLEOTIDE SEQUENCE [LARGE SCALE GENOMIC DNA]</scope>
    <source>
        <strain evidence="2">cv. BTx623</strain>
    </source>
</reference>
<dbReference type="Proteomes" id="UP000000768">
    <property type="component" value="Chromosome 1"/>
</dbReference>
<dbReference type="AlphaFoldDB" id="A0A1Z5S715"/>
<dbReference type="Gramene" id="OQU91704">
    <property type="protein sequence ID" value="OQU91704"/>
    <property type="gene ID" value="SORBI_3001G234733"/>
</dbReference>
<gene>
    <name evidence="1" type="ORF">SORBI_3001G234733</name>
</gene>
<evidence type="ECO:0000313" key="1">
    <source>
        <dbReference type="EMBL" id="OQU91704.1"/>
    </source>
</evidence>
<dbReference type="EMBL" id="CM000760">
    <property type="protein sequence ID" value="OQU91704.1"/>
    <property type="molecule type" value="Genomic_DNA"/>
</dbReference>
<dbReference type="InParanoid" id="A0A1Z5S715"/>
<evidence type="ECO:0000313" key="2">
    <source>
        <dbReference type="Proteomes" id="UP000000768"/>
    </source>
</evidence>
<sequence length="118" mass="12407">MILVWEPGLASAGARANTCSGRLGSRARAACRRRGARSCGPWLPAPGSGLARAPLLLPDGIPNCSSCFISAGHTTIRSSTHTHSSTDAMTLICVVPNAARAQRHGVRSHRVIETYQSC</sequence>
<organism evidence="1 2">
    <name type="scientific">Sorghum bicolor</name>
    <name type="common">Sorghum</name>
    <name type="synonym">Sorghum vulgare</name>
    <dbReference type="NCBI Taxonomy" id="4558"/>
    <lineage>
        <taxon>Eukaryota</taxon>
        <taxon>Viridiplantae</taxon>
        <taxon>Streptophyta</taxon>
        <taxon>Embryophyta</taxon>
        <taxon>Tracheophyta</taxon>
        <taxon>Spermatophyta</taxon>
        <taxon>Magnoliopsida</taxon>
        <taxon>Liliopsida</taxon>
        <taxon>Poales</taxon>
        <taxon>Poaceae</taxon>
        <taxon>PACMAD clade</taxon>
        <taxon>Panicoideae</taxon>
        <taxon>Andropogonodae</taxon>
        <taxon>Andropogoneae</taxon>
        <taxon>Sorghinae</taxon>
        <taxon>Sorghum</taxon>
    </lineage>
</organism>
<proteinExistence type="predicted"/>
<protein>
    <submittedName>
        <fullName evidence="1">Uncharacterized protein</fullName>
    </submittedName>
</protein>
<keyword evidence="2" id="KW-1185">Reference proteome</keyword>
<reference evidence="1 2" key="1">
    <citation type="journal article" date="2009" name="Nature">
        <title>The Sorghum bicolor genome and the diversification of grasses.</title>
        <authorList>
            <person name="Paterson A.H."/>
            <person name="Bowers J.E."/>
            <person name="Bruggmann R."/>
            <person name="Dubchak I."/>
            <person name="Grimwood J."/>
            <person name="Gundlach H."/>
            <person name="Haberer G."/>
            <person name="Hellsten U."/>
            <person name="Mitros T."/>
            <person name="Poliakov A."/>
            <person name="Schmutz J."/>
            <person name="Spannagl M."/>
            <person name="Tang H."/>
            <person name="Wang X."/>
            <person name="Wicker T."/>
            <person name="Bharti A.K."/>
            <person name="Chapman J."/>
            <person name="Feltus F.A."/>
            <person name="Gowik U."/>
            <person name="Grigoriev I.V."/>
            <person name="Lyons E."/>
            <person name="Maher C.A."/>
            <person name="Martis M."/>
            <person name="Narechania A."/>
            <person name="Otillar R.P."/>
            <person name="Penning B.W."/>
            <person name="Salamov A.A."/>
            <person name="Wang Y."/>
            <person name="Zhang L."/>
            <person name="Carpita N.C."/>
            <person name="Freeling M."/>
            <person name="Gingle A.R."/>
            <person name="Hash C.T."/>
            <person name="Keller B."/>
            <person name="Klein P."/>
            <person name="Kresovich S."/>
            <person name="McCann M.C."/>
            <person name="Ming R."/>
            <person name="Peterson D.G."/>
            <person name="Mehboob-ur-Rahman"/>
            <person name="Ware D."/>
            <person name="Westhoff P."/>
            <person name="Mayer K.F."/>
            <person name="Messing J."/>
            <person name="Rokhsar D.S."/>
        </authorList>
    </citation>
    <scope>NUCLEOTIDE SEQUENCE [LARGE SCALE GENOMIC DNA]</scope>
    <source>
        <strain evidence="2">cv. BTx623</strain>
    </source>
</reference>